<gene>
    <name evidence="1" type="ORF">GALL_496800</name>
</gene>
<comment type="caution">
    <text evidence="1">The sequence shown here is derived from an EMBL/GenBank/DDBJ whole genome shotgun (WGS) entry which is preliminary data.</text>
</comment>
<dbReference type="SUPFAM" id="SSF46689">
    <property type="entry name" value="Homeodomain-like"/>
    <property type="match status" value="1"/>
</dbReference>
<dbReference type="GO" id="GO:0003677">
    <property type="term" value="F:DNA binding"/>
    <property type="evidence" value="ECO:0007669"/>
    <property type="project" value="InterPro"/>
</dbReference>
<dbReference type="Pfam" id="PF01527">
    <property type="entry name" value="HTH_Tnp_1"/>
    <property type="match status" value="1"/>
</dbReference>
<dbReference type="AlphaFoldDB" id="A0A1J5PBY3"/>
<dbReference type="InterPro" id="IPR009057">
    <property type="entry name" value="Homeodomain-like_sf"/>
</dbReference>
<accession>A0A1J5PBY3</accession>
<dbReference type="InterPro" id="IPR002514">
    <property type="entry name" value="Transposase_8"/>
</dbReference>
<proteinExistence type="predicted"/>
<dbReference type="GO" id="GO:0006313">
    <property type="term" value="P:DNA transposition"/>
    <property type="evidence" value="ECO:0007669"/>
    <property type="project" value="InterPro"/>
</dbReference>
<reference evidence="1" key="1">
    <citation type="submission" date="2016-10" db="EMBL/GenBank/DDBJ databases">
        <title>Sequence of Gallionella enrichment culture.</title>
        <authorList>
            <person name="Poehlein A."/>
            <person name="Muehling M."/>
            <person name="Daniel R."/>
        </authorList>
    </citation>
    <scope>NUCLEOTIDE SEQUENCE</scope>
</reference>
<dbReference type="EMBL" id="MLJW01005143">
    <property type="protein sequence ID" value="OIQ68722.1"/>
    <property type="molecule type" value="Genomic_DNA"/>
</dbReference>
<name>A0A1J5PBY3_9ZZZZ</name>
<organism evidence="1">
    <name type="scientific">mine drainage metagenome</name>
    <dbReference type="NCBI Taxonomy" id="410659"/>
    <lineage>
        <taxon>unclassified sequences</taxon>
        <taxon>metagenomes</taxon>
        <taxon>ecological metagenomes</taxon>
    </lineage>
</organism>
<dbReference type="GO" id="GO:0004803">
    <property type="term" value="F:transposase activity"/>
    <property type="evidence" value="ECO:0007669"/>
    <property type="project" value="InterPro"/>
</dbReference>
<evidence type="ECO:0000313" key="1">
    <source>
        <dbReference type="EMBL" id="OIQ68722.1"/>
    </source>
</evidence>
<dbReference type="PANTHER" id="PTHR33215">
    <property type="entry name" value="PROTEIN DISTAL ANTENNA"/>
    <property type="match status" value="1"/>
</dbReference>
<dbReference type="Gene3D" id="1.10.10.60">
    <property type="entry name" value="Homeodomain-like"/>
    <property type="match status" value="1"/>
</dbReference>
<protein>
    <submittedName>
        <fullName evidence="1">Transposase</fullName>
    </submittedName>
</protein>
<sequence length="96" mass="10797">MKIPKQEYTPEFRGLAVNRVKSGQSISAVAKDLGLVEQTLRNWVKAADAGKLNKPGGKVVTPEQMELSRLRSEVIRLKRENEILKKATAYFARETL</sequence>
<dbReference type="PANTHER" id="PTHR33215:SF13">
    <property type="entry name" value="PROTEIN DISTAL ANTENNA"/>
    <property type="match status" value="1"/>
</dbReference>
<dbReference type="InterPro" id="IPR051839">
    <property type="entry name" value="RD_transcriptional_regulator"/>
</dbReference>